<name>A0ABQ6LLI0_9RHOB</name>
<dbReference type="EMBL" id="BSYI01000029">
    <property type="protein sequence ID" value="GMG84061.1"/>
    <property type="molecule type" value="Genomic_DNA"/>
</dbReference>
<sequence>MVERVSALAGHLAPRQLGIVGAGGPGLTLSERRLSSLWQIGAWPGRVGAVGAVVAAAAGTEAAPKPGRAATGGAAAALRTEALKWLLLSEAPAPALARPEVAGEDGTVLELSHARTVIRVAGSARGELMARLLPLDLRPGRFGAGQVAVSAMHGVGMIVLGREEALDLLVLRSFALTAWEQLLETGAQFGIEIG</sequence>
<dbReference type="RefSeq" id="WP_285672999.1">
    <property type="nucleotide sequence ID" value="NZ_BSYI01000029.1"/>
</dbReference>
<dbReference type="Gene3D" id="3.30.70.1520">
    <property type="entry name" value="Heterotetrameric sarcosine oxidase"/>
    <property type="match status" value="1"/>
</dbReference>
<dbReference type="Gene3D" id="3.30.1360.120">
    <property type="entry name" value="Probable tRNA modification gtpase trme, domain 1"/>
    <property type="match status" value="1"/>
</dbReference>
<evidence type="ECO:0000313" key="2">
    <source>
        <dbReference type="Proteomes" id="UP001239909"/>
    </source>
</evidence>
<organism evidence="1 2">
    <name type="scientific">Paralimibaculum aggregatum</name>
    <dbReference type="NCBI Taxonomy" id="3036245"/>
    <lineage>
        <taxon>Bacteria</taxon>
        <taxon>Pseudomonadati</taxon>
        <taxon>Pseudomonadota</taxon>
        <taxon>Alphaproteobacteria</taxon>
        <taxon>Rhodobacterales</taxon>
        <taxon>Paracoccaceae</taxon>
        <taxon>Paralimibaculum</taxon>
    </lineage>
</organism>
<dbReference type="InterPro" id="IPR027266">
    <property type="entry name" value="TrmE/GcvT-like"/>
</dbReference>
<accession>A0ABQ6LLI0</accession>
<protein>
    <recommendedName>
        <fullName evidence="3">Sarcosine oxidase subunit gamma</fullName>
    </recommendedName>
</protein>
<dbReference type="SUPFAM" id="SSF103025">
    <property type="entry name" value="Folate-binding domain"/>
    <property type="match status" value="1"/>
</dbReference>
<reference evidence="1 2" key="1">
    <citation type="submission" date="2023-04" db="EMBL/GenBank/DDBJ databases">
        <title>Marinoamorphus aggregata gen. nov., sp. Nov., isolate from tissue of brittle star Ophioplocus japonicus.</title>
        <authorList>
            <person name="Kawano K."/>
            <person name="Sawayama S."/>
            <person name="Nakagawa S."/>
        </authorList>
    </citation>
    <scope>NUCLEOTIDE SEQUENCE [LARGE SCALE GENOMIC DNA]</scope>
    <source>
        <strain evidence="1 2">NKW23</strain>
    </source>
</reference>
<dbReference type="Proteomes" id="UP001239909">
    <property type="component" value="Unassembled WGS sequence"/>
</dbReference>
<evidence type="ECO:0000313" key="1">
    <source>
        <dbReference type="EMBL" id="GMG84061.1"/>
    </source>
</evidence>
<comment type="caution">
    <text evidence="1">The sequence shown here is derived from an EMBL/GenBank/DDBJ whole genome shotgun (WGS) entry which is preliminary data.</text>
</comment>
<gene>
    <name evidence="1" type="ORF">LNKW23_32750</name>
</gene>
<proteinExistence type="predicted"/>
<evidence type="ECO:0008006" key="3">
    <source>
        <dbReference type="Google" id="ProtNLM"/>
    </source>
</evidence>
<keyword evidence="2" id="KW-1185">Reference proteome</keyword>